<evidence type="ECO:0000256" key="2">
    <source>
        <dbReference type="ARBA" id="ARBA00012729"/>
    </source>
</evidence>
<dbReference type="VEuPathDB" id="FungiDB:CHGG_00302"/>
<feature type="compositionally biased region" description="Low complexity" evidence="4">
    <location>
        <begin position="578"/>
        <end position="595"/>
    </location>
</feature>
<evidence type="ECO:0000259" key="7">
    <source>
        <dbReference type="PROSITE" id="PS51910"/>
    </source>
</evidence>
<dbReference type="SMART" id="SM00636">
    <property type="entry name" value="Glyco_18"/>
    <property type="match status" value="1"/>
</dbReference>
<feature type="compositionally biased region" description="Polar residues" evidence="4">
    <location>
        <begin position="637"/>
        <end position="652"/>
    </location>
</feature>
<evidence type="ECO:0000259" key="6">
    <source>
        <dbReference type="PROSITE" id="PS50941"/>
    </source>
</evidence>
<keyword evidence="3" id="KW-1015">Disulfide bond</keyword>
<dbReference type="PROSITE" id="PS51910">
    <property type="entry name" value="GH18_2"/>
    <property type="match status" value="1"/>
</dbReference>
<evidence type="ECO:0000256" key="1">
    <source>
        <dbReference type="ARBA" id="ARBA00008682"/>
    </source>
</evidence>
<feature type="disulfide bond" evidence="3">
    <location>
        <begin position="68"/>
        <end position="80"/>
    </location>
</feature>
<feature type="signal peptide" evidence="5">
    <location>
        <begin position="1"/>
        <end position="18"/>
    </location>
</feature>
<keyword evidence="9" id="KW-1185">Reference proteome</keyword>
<dbReference type="Gene3D" id="3.10.50.10">
    <property type="match status" value="1"/>
</dbReference>
<dbReference type="eggNOG" id="KOG2806">
    <property type="taxonomic scope" value="Eukaryota"/>
</dbReference>
<dbReference type="InterPro" id="IPR029070">
    <property type="entry name" value="Chitinase_insertion_sf"/>
</dbReference>
<dbReference type="HOGENOM" id="CLU_002833_2_4_1"/>
<dbReference type="SUPFAM" id="SSF54556">
    <property type="entry name" value="Chitinase insertion domain"/>
    <property type="match status" value="1"/>
</dbReference>
<feature type="compositionally biased region" description="Polar residues" evidence="4">
    <location>
        <begin position="568"/>
        <end position="577"/>
    </location>
</feature>
<dbReference type="STRING" id="306901.Q2HHK2"/>
<dbReference type="SMART" id="SM00270">
    <property type="entry name" value="ChtBD1"/>
    <property type="match status" value="2"/>
</dbReference>
<dbReference type="GeneID" id="4386655"/>
<evidence type="ECO:0000313" key="8">
    <source>
        <dbReference type="EMBL" id="EAQ92067.1"/>
    </source>
</evidence>
<organism evidence="8 9">
    <name type="scientific">Chaetomium globosum (strain ATCC 6205 / CBS 148.51 / DSM 1962 / NBRC 6347 / NRRL 1970)</name>
    <name type="common">Soil fungus</name>
    <dbReference type="NCBI Taxonomy" id="306901"/>
    <lineage>
        <taxon>Eukaryota</taxon>
        <taxon>Fungi</taxon>
        <taxon>Dikarya</taxon>
        <taxon>Ascomycota</taxon>
        <taxon>Pezizomycotina</taxon>
        <taxon>Sordariomycetes</taxon>
        <taxon>Sordariomycetidae</taxon>
        <taxon>Sordariales</taxon>
        <taxon>Chaetomiaceae</taxon>
        <taxon>Chaetomium</taxon>
    </lineage>
</organism>
<gene>
    <name evidence="8" type="ORF">CHGG_00302</name>
</gene>
<feature type="domain" description="Chitin-binding type-1" evidence="6">
    <location>
        <begin position="59"/>
        <end position="97"/>
    </location>
</feature>
<evidence type="ECO:0000256" key="3">
    <source>
        <dbReference type="PROSITE-ProRule" id="PRU00261"/>
    </source>
</evidence>
<feature type="disulfide bond" evidence="3">
    <location>
        <begin position="73"/>
        <end position="87"/>
    </location>
</feature>
<dbReference type="InterPro" id="IPR001223">
    <property type="entry name" value="Glyco_hydro18_cat"/>
</dbReference>
<sequence>MVRSLLLVVLSALGVAGARDPGHQAHDLAAHPTPVASLRNYFPTQVNPRRPRATSETGALLCGANEVCLDGSCCGPLGTCGYGPDFCGAGCLNNCDAKAMCGIYSEGGTEKCGMNLCCGAAGWCGVCYPHCVVLTTSRSSPLTHPQTSETHCVGPAYWPCQEGYGSCQIVPPPSCDADAGSAEGRRIGYYQSWNVRDRVCMKVAPSDIQTANYTHLYFSFASIDPNTFAVVPANPGDVALMHEFTALKSSTLQTWIAIGGYSFSDPGPTHTTWSDMVSTQTNRAAFIQSLIVYMQTYGFQGADLDWEYPVDEKRGGRKGDSAKFALLVKEMREAFGTQYGISLALAPDYWYLRYFDAKAMEPYVDWFGFMAYDLHGSWDSDVGALGSIVRGQADVREIYNNTLPLWYAGLNPAKINFGLAYYGRGYTLADPSCNTLGCGFTGPNKPFPCTAYPGVMSLVEGEKFARDKGITPKLLAGAMMKELTWGDQWVGYDDHETVEMKMRFASGLCFGGTMAWSIDFNSGAGSGLEPPALAAAAPPPDGAVIVLPIAGVDARAANAFYPTNSPGMSGTPITSQHGSTFPGVSGTPGSSVGVPSFPPTPSASTDDPPPTSTASVQTPPLPGSASEPKTEEPNVPRPTSTTNAQVPATSDADSAATKGE</sequence>
<dbReference type="InterPro" id="IPR050314">
    <property type="entry name" value="Glycosyl_Hydrlase_18"/>
</dbReference>
<reference evidence="9" key="1">
    <citation type="journal article" date="2015" name="Genome Announc.">
        <title>Draft genome sequence of the cellulolytic fungus Chaetomium globosum.</title>
        <authorList>
            <person name="Cuomo C.A."/>
            <person name="Untereiner W.A."/>
            <person name="Ma L.-J."/>
            <person name="Grabherr M."/>
            <person name="Birren B.W."/>
        </authorList>
    </citation>
    <scope>NUCLEOTIDE SEQUENCE [LARGE SCALE GENOMIC DNA]</scope>
    <source>
        <strain evidence="9">ATCC 6205 / CBS 148.51 / DSM 1962 / NBRC 6347 / NRRL 1970</strain>
    </source>
</reference>
<dbReference type="Pfam" id="PF00704">
    <property type="entry name" value="Glyco_hydro_18"/>
    <property type="match status" value="1"/>
</dbReference>
<dbReference type="OMA" id="EHYEEND"/>
<dbReference type="OrthoDB" id="73875at2759"/>
<dbReference type="AlphaFoldDB" id="Q2HHK2"/>
<proteinExistence type="inferred from homology"/>
<dbReference type="InterPro" id="IPR017853">
    <property type="entry name" value="GH"/>
</dbReference>
<dbReference type="EMBL" id="CH408029">
    <property type="protein sequence ID" value="EAQ92067.1"/>
    <property type="molecule type" value="Genomic_DNA"/>
</dbReference>
<dbReference type="CDD" id="cd00035">
    <property type="entry name" value="ChtBD1"/>
    <property type="match status" value="1"/>
</dbReference>
<comment type="similarity">
    <text evidence="1">Belongs to the glycosyl hydrolase 18 family. Chitinase class V subfamily.</text>
</comment>
<feature type="compositionally biased region" description="Pro residues" evidence="4">
    <location>
        <begin position="596"/>
        <end position="611"/>
    </location>
</feature>
<accession>Q2HHK2</accession>
<dbReference type="InterPro" id="IPR001002">
    <property type="entry name" value="Chitin-bd_1"/>
</dbReference>
<evidence type="ECO:0000256" key="4">
    <source>
        <dbReference type="SAM" id="MobiDB-lite"/>
    </source>
</evidence>
<dbReference type="SUPFAM" id="SSF51445">
    <property type="entry name" value="(Trans)glycosidases"/>
    <property type="match status" value="1"/>
</dbReference>
<dbReference type="Proteomes" id="UP000001056">
    <property type="component" value="Unassembled WGS sequence"/>
</dbReference>
<name>Q2HHK2_CHAGB</name>
<evidence type="ECO:0000256" key="5">
    <source>
        <dbReference type="SAM" id="SignalP"/>
    </source>
</evidence>
<evidence type="ECO:0000313" key="9">
    <source>
        <dbReference type="Proteomes" id="UP000001056"/>
    </source>
</evidence>
<dbReference type="PROSITE" id="PS50941">
    <property type="entry name" value="CHIT_BIND_I_2"/>
    <property type="match status" value="1"/>
</dbReference>
<dbReference type="Gene3D" id="3.20.20.80">
    <property type="entry name" value="Glycosidases"/>
    <property type="match status" value="1"/>
</dbReference>
<dbReference type="GO" id="GO:0008061">
    <property type="term" value="F:chitin binding"/>
    <property type="evidence" value="ECO:0007669"/>
    <property type="project" value="UniProtKB-UniRule"/>
</dbReference>
<feature type="disulfide bond" evidence="3">
    <location>
        <begin position="91"/>
        <end position="95"/>
    </location>
</feature>
<comment type="caution">
    <text evidence="3">Lacks conserved residue(s) required for the propagation of feature annotation.</text>
</comment>
<dbReference type="GO" id="GO:0008843">
    <property type="term" value="F:endochitinase activity"/>
    <property type="evidence" value="ECO:0007669"/>
    <property type="project" value="UniProtKB-EC"/>
</dbReference>
<dbReference type="GO" id="GO:0005975">
    <property type="term" value="P:carbohydrate metabolic process"/>
    <property type="evidence" value="ECO:0007669"/>
    <property type="project" value="InterPro"/>
</dbReference>
<keyword evidence="5" id="KW-0732">Signal</keyword>
<keyword evidence="3" id="KW-0147">Chitin-binding</keyword>
<dbReference type="PANTHER" id="PTHR11177:SF333">
    <property type="entry name" value="CHITINASE"/>
    <property type="match status" value="1"/>
</dbReference>
<dbReference type="EC" id="3.2.1.14" evidence="2"/>
<feature type="domain" description="GH18" evidence="7">
    <location>
        <begin position="184"/>
        <end position="531"/>
    </location>
</feature>
<feature type="chain" id="PRO_5004209321" description="chitinase" evidence="5">
    <location>
        <begin position="19"/>
        <end position="660"/>
    </location>
</feature>
<dbReference type="RefSeq" id="XP_001219523.1">
    <property type="nucleotide sequence ID" value="XM_001219522.1"/>
</dbReference>
<dbReference type="PANTHER" id="PTHR11177">
    <property type="entry name" value="CHITINASE"/>
    <property type="match status" value="1"/>
</dbReference>
<dbReference type="InterPro" id="IPR011583">
    <property type="entry name" value="Chitinase_II/V-like_cat"/>
</dbReference>
<dbReference type="InParanoid" id="Q2HHK2"/>
<protein>
    <recommendedName>
        <fullName evidence="2">chitinase</fullName>
        <ecNumber evidence="2">3.2.1.14</ecNumber>
    </recommendedName>
</protein>
<feature type="region of interest" description="Disordered" evidence="4">
    <location>
        <begin position="568"/>
        <end position="660"/>
    </location>
</feature>